<keyword evidence="6" id="KW-1185">Reference proteome</keyword>
<keyword evidence="2" id="KW-1133">Transmembrane helix</keyword>
<keyword evidence="2" id="KW-0812">Transmembrane</keyword>
<evidence type="ECO:0000313" key="5">
    <source>
        <dbReference type="Proteomes" id="UP000009326"/>
    </source>
</evidence>
<reference evidence="3 5" key="1">
    <citation type="submission" date="2012-06" db="EMBL/GenBank/DDBJ databases">
        <title>Draft genome sequence of Lactobacillus gigeriorum CRBIP 24.85T, isolated from chicken crop.</title>
        <authorList>
            <person name="Cousin S."/>
            <person name="Ma L."/>
            <person name="Creno S."/>
            <person name="Clermont D."/>
            <person name="Loux V."/>
            <person name="Bizet C."/>
            <person name="Bouchier C."/>
        </authorList>
    </citation>
    <scope>NUCLEOTIDE SEQUENCE [LARGE SCALE GENOMIC DNA]</scope>
    <source>
        <strain evidence="5">CRBIP 24.85T</strain>
        <strain evidence="3">Type strain: CRBIP 24.85</strain>
    </source>
</reference>
<dbReference type="OrthoDB" id="2151746at2"/>
<dbReference type="PANTHER" id="PTHR40027">
    <property type="entry name" value="CELL DIVISION PROTEIN DIVIC"/>
    <property type="match status" value="1"/>
</dbReference>
<feature type="transmembrane region" description="Helical" evidence="2">
    <location>
        <begin position="43"/>
        <end position="60"/>
    </location>
</feature>
<dbReference type="Proteomes" id="UP000009326">
    <property type="component" value="Unassembled WGS sequence"/>
</dbReference>
<evidence type="ECO:0000313" key="4">
    <source>
        <dbReference type="EMBL" id="KRN14376.1"/>
    </source>
</evidence>
<dbReference type="InterPro" id="IPR039076">
    <property type="entry name" value="DivIC"/>
</dbReference>
<dbReference type="AlphaFoldDB" id="I7KNB1"/>
<evidence type="ECO:0000256" key="1">
    <source>
        <dbReference type="SAM" id="Coils"/>
    </source>
</evidence>
<reference evidence="4 6" key="2">
    <citation type="journal article" date="2015" name="Genome Announc.">
        <title>Expanding the biotechnology potential of lactobacilli through comparative genomics of 213 strains and associated genera.</title>
        <authorList>
            <person name="Sun Z."/>
            <person name="Harris H.M."/>
            <person name="McCann A."/>
            <person name="Guo C."/>
            <person name="Argimon S."/>
            <person name="Zhang W."/>
            <person name="Yang X."/>
            <person name="Jeffery I.B."/>
            <person name="Cooney J.C."/>
            <person name="Kagawa T.F."/>
            <person name="Liu W."/>
            <person name="Song Y."/>
            <person name="Salvetti E."/>
            <person name="Wrobel A."/>
            <person name="Rasinkangas P."/>
            <person name="Parkhill J."/>
            <person name="Rea M.C."/>
            <person name="O'Sullivan O."/>
            <person name="Ritari J."/>
            <person name="Douillard F.P."/>
            <person name="Paul Ross R."/>
            <person name="Yang R."/>
            <person name="Briner A.E."/>
            <person name="Felis G.E."/>
            <person name="de Vos W.M."/>
            <person name="Barrangou R."/>
            <person name="Klaenhammer T.R."/>
            <person name="Caufield P.W."/>
            <person name="Cui Y."/>
            <person name="Zhang H."/>
            <person name="O'Toole P.W."/>
        </authorList>
    </citation>
    <scope>NUCLEOTIDE SEQUENCE [LARGE SCALE GENOMIC DNA]</scope>
    <source>
        <strain evidence="4 6">DSM 23908</strain>
    </source>
</reference>
<proteinExistence type="predicted"/>
<dbReference type="EMBL" id="AYZO01000003">
    <property type="protein sequence ID" value="KRN14376.1"/>
    <property type="molecule type" value="Genomic_DNA"/>
</dbReference>
<dbReference type="PANTHER" id="PTHR40027:SF1">
    <property type="entry name" value="CELL DIVISION PROTEIN DIVIC"/>
    <property type="match status" value="1"/>
</dbReference>
<gene>
    <name evidence="3" type="ORF">BN52_08605</name>
    <name evidence="4" type="ORF">FC38_GL001035</name>
</gene>
<dbReference type="PATRIC" id="fig|1423751.3.peg.1074"/>
<name>I7KNB1_9LACO</name>
<dbReference type="Pfam" id="PF04977">
    <property type="entry name" value="DivIC"/>
    <property type="match status" value="1"/>
</dbReference>
<dbReference type="EMBL" id="CAKC01000030">
    <property type="protein sequence ID" value="CCI86619.1"/>
    <property type="molecule type" value="Genomic_DNA"/>
</dbReference>
<accession>I7KNB1</accession>
<dbReference type="GO" id="GO:0051301">
    <property type="term" value="P:cell division"/>
    <property type="evidence" value="ECO:0007669"/>
    <property type="project" value="InterPro"/>
</dbReference>
<dbReference type="STRING" id="1423751.FC38_GL001035"/>
<organism evidence="3 5">
    <name type="scientific">Lactobacillus gigeriorum DSM 23908 = CRBIP 24.85</name>
    <dbReference type="NCBI Taxonomy" id="1423751"/>
    <lineage>
        <taxon>Bacteria</taxon>
        <taxon>Bacillati</taxon>
        <taxon>Bacillota</taxon>
        <taxon>Bacilli</taxon>
        <taxon>Lactobacillales</taxon>
        <taxon>Lactobacillaceae</taxon>
        <taxon>Lactobacillus</taxon>
    </lineage>
</organism>
<sequence>MSKLKVVRQNEYGAPRRFDEEQQLRLRQKKIEKRKHHNRRIRIMAFFAIVFLILGIQISIKVVQNNQINEQVVASKKTLNKLKEEKQKLNTKYADLKDPDYVAKLIRYKFYYSRPNEKIYNVPEEKGK</sequence>
<evidence type="ECO:0000313" key="3">
    <source>
        <dbReference type="EMBL" id="CCI86619.1"/>
    </source>
</evidence>
<dbReference type="InterPro" id="IPR007060">
    <property type="entry name" value="FtsL/DivIC"/>
</dbReference>
<dbReference type="RefSeq" id="WP_008472619.1">
    <property type="nucleotide sequence ID" value="NZ_AYZO01000003.1"/>
</dbReference>
<evidence type="ECO:0000256" key="2">
    <source>
        <dbReference type="SAM" id="Phobius"/>
    </source>
</evidence>
<keyword evidence="2" id="KW-0472">Membrane</keyword>
<protein>
    <submittedName>
        <fullName evidence="3">Possible septum formation initiator protein</fullName>
    </submittedName>
</protein>
<keyword evidence="1" id="KW-0175">Coiled coil</keyword>
<feature type="coiled-coil region" evidence="1">
    <location>
        <begin position="65"/>
        <end position="99"/>
    </location>
</feature>
<comment type="caution">
    <text evidence="3">The sequence shown here is derived from an EMBL/GenBank/DDBJ whole genome shotgun (WGS) entry which is preliminary data.</text>
</comment>
<evidence type="ECO:0000313" key="6">
    <source>
        <dbReference type="Proteomes" id="UP000051521"/>
    </source>
</evidence>
<dbReference type="Proteomes" id="UP000051521">
    <property type="component" value="Unassembled WGS sequence"/>
</dbReference>